<proteinExistence type="predicted"/>
<evidence type="ECO:0000313" key="3">
    <source>
        <dbReference type="Proteomes" id="UP001401887"/>
    </source>
</evidence>
<dbReference type="PROSITE" id="PS51257">
    <property type="entry name" value="PROKAR_LIPOPROTEIN"/>
    <property type="match status" value="1"/>
</dbReference>
<keyword evidence="1" id="KW-0732">Signal</keyword>
<keyword evidence="3" id="KW-1185">Reference proteome</keyword>
<evidence type="ECO:0008006" key="4">
    <source>
        <dbReference type="Google" id="ProtNLM"/>
    </source>
</evidence>
<evidence type="ECO:0000256" key="1">
    <source>
        <dbReference type="SAM" id="SignalP"/>
    </source>
</evidence>
<reference evidence="2 3" key="1">
    <citation type="submission" date="2024-02" db="EMBL/GenBank/DDBJ databases">
        <title>Deinococcus carri NBRC 110142.</title>
        <authorList>
            <person name="Ichikawa N."/>
            <person name="Katano-Makiyama Y."/>
            <person name="Hidaka K."/>
        </authorList>
    </citation>
    <scope>NUCLEOTIDE SEQUENCE [LARGE SCALE GENOMIC DNA]</scope>
    <source>
        <strain evidence="2 3">NBRC 110142</strain>
    </source>
</reference>
<sequence>MNRCLPARPRLSSRPLRLGGAAALSALLLAACTGTEEGNSVLRLAVLTDGGAAVRTVTTGGSSVTPAPADPSVIVSGGVTLDTLPGGRRLALTLTGGIESRDVNLAGSQPFAPPFDAPGFTSPPCLKATVLNAQRDRLLTLSQCEVGGVANTTQQLALYRTDGTLVWRAAAGGAFSPVGTDVPPVRLALVRENGVDIGVVSRPALGGGSEVLRVAATTTGADRAEVSAPVPAPAIRDLAPAPNGTTVYAATDTGVQPLSATGVPDATATLAAFGSTRIDRLWTEAGSGVRGSLIAAWRDPGDRSATPLRLWDGARSNAVDVTLVAELRDVTFALDGNLYALTRTSLTSYDVLYGLSQNNWRATTLLSGLNDARAVTWLVP</sequence>
<protein>
    <recommendedName>
        <fullName evidence="4">Lipoprotein</fullName>
    </recommendedName>
</protein>
<name>A0ABP9WCP2_9DEIO</name>
<feature type="chain" id="PRO_5045676277" description="Lipoprotein" evidence="1">
    <location>
        <begin position="31"/>
        <end position="380"/>
    </location>
</feature>
<organism evidence="2 3">
    <name type="scientific">Deinococcus carri</name>
    <dbReference type="NCBI Taxonomy" id="1211323"/>
    <lineage>
        <taxon>Bacteria</taxon>
        <taxon>Thermotogati</taxon>
        <taxon>Deinococcota</taxon>
        <taxon>Deinococci</taxon>
        <taxon>Deinococcales</taxon>
        <taxon>Deinococcaceae</taxon>
        <taxon>Deinococcus</taxon>
    </lineage>
</organism>
<accession>A0ABP9WCP2</accession>
<dbReference type="EMBL" id="BAABRP010000019">
    <property type="protein sequence ID" value="GAA5514510.1"/>
    <property type="molecule type" value="Genomic_DNA"/>
</dbReference>
<evidence type="ECO:0000313" key="2">
    <source>
        <dbReference type="EMBL" id="GAA5514510.1"/>
    </source>
</evidence>
<comment type="caution">
    <text evidence="2">The sequence shown here is derived from an EMBL/GenBank/DDBJ whole genome shotgun (WGS) entry which is preliminary data.</text>
</comment>
<feature type="signal peptide" evidence="1">
    <location>
        <begin position="1"/>
        <end position="30"/>
    </location>
</feature>
<dbReference type="Proteomes" id="UP001401887">
    <property type="component" value="Unassembled WGS sequence"/>
</dbReference>
<dbReference type="RefSeq" id="WP_345467290.1">
    <property type="nucleotide sequence ID" value="NZ_BAABRP010000019.1"/>
</dbReference>
<gene>
    <name evidence="2" type="ORF">Dcar01_03266</name>
</gene>